<accession>A0A6C0HBA8</accession>
<evidence type="ECO:0000313" key="2">
    <source>
        <dbReference type="EMBL" id="QHT77273.1"/>
    </source>
</evidence>
<feature type="region of interest" description="Disordered" evidence="1">
    <location>
        <begin position="41"/>
        <end position="71"/>
    </location>
</feature>
<evidence type="ECO:0000256" key="1">
    <source>
        <dbReference type="SAM" id="MobiDB-lite"/>
    </source>
</evidence>
<sequence length="263" mass="31241">MSTKQQVKQVNKVLKPVLKELKTTFKIRIQREKENKKVIQMRAKEEREHAKEERMRAKEERERAKENARIAKEERVRAKEERMRAKEDREREKRNRIHEKETKRFEAFNRMIQVGIALHKTHMDGFTTAQFVEKFKQMYGNINAWSGVVNPDEYDGDAGIRSLIYEMSPSSAQHWFKYGIKKNSYQVAPWSFVNKKLADLNHEYQWMVTTAGTGRAKSKGTWKFVFHLSRDNWDNELFGPLPQDDTLLKAINLRKIGKQNKKN</sequence>
<dbReference type="EMBL" id="MN739916">
    <property type="protein sequence ID" value="QHT77273.1"/>
    <property type="molecule type" value="Genomic_DNA"/>
</dbReference>
<proteinExistence type="predicted"/>
<dbReference type="AlphaFoldDB" id="A0A6C0HBA8"/>
<reference evidence="2" key="1">
    <citation type="journal article" date="2020" name="Nature">
        <title>Giant virus diversity and host interactions through global metagenomics.</title>
        <authorList>
            <person name="Schulz F."/>
            <person name="Roux S."/>
            <person name="Paez-Espino D."/>
            <person name="Jungbluth S."/>
            <person name="Walsh D.A."/>
            <person name="Denef V.J."/>
            <person name="McMahon K.D."/>
            <person name="Konstantinidis K.T."/>
            <person name="Eloe-Fadrosh E.A."/>
            <person name="Kyrpides N.C."/>
            <person name="Woyke T."/>
        </authorList>
    </citation>
    <scope>NUCLEOTIDE SEQUENCE</scope>
    <source>
        <strain evidence="2">GVMAG-M-3300023179-86</strain>
    </source>
</reference>
<protein>
    <submittedName>
        <fullName evidence="2">Uncharacterized protein</fullName>
    </submittedName>
</protein>
<name>A0A6C0HBA8_9ZZZZ</name>
<organism evidence="2">
    <name type="scientific">viral metagenome</name>
    <dbReference type="NCBI Taxonomy" id="1070528"/>
    <lineage>
        <taxon>unclassified sequences</taxon>
        <taxon>metagenomes</taxon>
        <taxon>organismal metagenomes</taxon>
    </lineage>
</organism>